<dbReference type="RefSeq" id="XP_009495739.1">
    <property type="nucleotide sequence ID" value="XM_009497464.1"/>
</dbReference>
<gene>
    <name evidence="13" type="ORF">H696_03594</name>
</gene>
<name>A0A058Z887_FONAL</name>
<feature type="compositionally biased region" description="Acidic residues" evidence="9">
    <location>
        <begin position="447"/>
        <end position="469"/>
    </location>
</feature>
<accession>A0A058Z887</accession>
<evidence type="ECO:0000313" key="13">
    <source>
        <dbReference type="EMBL" id="KCV70133.1"/>
    </source>
</evidence>
<evidence type="ECO:0000256" key="4">
    <source>
        <dbReference type="ARBA" id="ARBA00022603"/>
    </source>
</evidence>
<dbReference type="Proteomes" id="UP000030693">
    <property type="component" value="Unassembled WGS sequence"/>
</dbReference>
<dbReference type="STRING" id="691883.A0A058Z887"/>
<dbReference type="EC" id="2.1.1.-" evidence="8"/>
<feature type="compositionally biased region" description="Basic and acidic residues" evidence="9">
    <location>
        <begin position="527"/>
        <end position="538"/>
    </location>
</feature>
<dbReference type="GO" id="GO:0005730">
    <property type="term" value="C:nucleolus"/>
    <property type="evidence" value="ECO:0007669"/>
    <property type="project" value="UniProtKB-SubCell"/>
</dbReference>
<keyword evidence="4 8" id="KW-0489">Methyltransferase</keyword>
<keyword evidence="3 8" id="KW-0698">rRNA processing</keyword>
<feature type="binding site" evidence="8">
    <location>
        <position position="56"/>
    </location>
    <ligand>
        <name>S-adenosyl-L-methionine</name>
        <dbReference type="ChEBI" id="CHEBI:59789"/>
    </ligand>
</feature>
<comment type="function">
    <text evidence="8">Probable methyltransferase involved in the maturation of rRNA and in the biogenesis of ribosomal subunits.</text>
</comment>
<comment type="catalytic activity">
    <reaction evidence="8">
        <text>a ribonucleotide in rRNA + S-adenosyl-L-methionine = a 2'-O-methylribonucleotide in rRNA + S-adenosyl-L-homocysteine + H(+)</text>
        <dbReference type="Rhea" id="RHEA:48628"/>
        <dbReference type="Rhea" id="RHEA-COMP:12164"/>
        <dbReference type="Rhea" id="RHEA-COMP:12165"/>
        <dbReference type="ChEBI" id="CHEBI:15378"/>
        <dbReference type="ChEBI" id="CHEBI:57856"/>
        <dbReference type="ChEBI" id="CHEBI:59789"/>
        <dbReference type="ChEBI" id="CHEBI:90675"/>
        <dbReference type="ChEBI" id="CHEBI:90676"/>
    </reaction>
</comment>
<dbReference type="InterPro" id="IPR002877">
    <property type="entry name" value="RNA_MeTrfase_FtsJ_dom"/>
</dbReference>
<dbReference type="GO" id="GO:0016435">
    <property type="term" value="F:rRNA (guanine) methyltransferase activity"/>
    <property type="evidence" value="ECO:0007669"/>
    <property type="project" value="TreeGrafter"/>
</dbReference>
<dbReference type="SUPFAM" id="SSF53335">
    <property type="entry name" value="S-adenosyl-L-methionine-dependent methyltransferases"/>
    <property type="match status" value="1"/>
</dbReference>
<feature type="compositionally biased region" description="Acidic residues" evidence="9">
    <location>
        <begin position="658"/>
        <end position="671"/>
    </location>
</feature>
<dbReference type="Pfam" id="PF07780">
    <property type="entry name" value="Spb1_C"/>
    <property type="match status" value="1"/>
</dbReference>
<dbReference type="EMBL" id="KB932205">
    <property type="protein sequence ID" value="KCV70133.1"/>
    <property type="molecule type" value="Genomic_DNA"/>
</dbReference>
<evidence type="ECO:0000256" key="3">
    <source>
        <dbReference type="ARBA" id="ARBA00022552"/>
    </source>
</evidence>
<feature type="binding site" evidence="8">
    <location>
        <position position="58"/>
    </location>
    <ligand>
        <name>S-adenosyl-L-methionine</name>
        <dbReference type="ChEBI" id="CHEBI:59789"/>
    </ligand>
</feature>
<dbReference type="OMA" id="QRKDKYY"/>
<evidence type="ECO:0000256" key="1">
    <source>
        <dbReference type="ARBA" id="ARBA00004604"/>
    </source>
</evidence>
<reference evidence="13" key="1">
    <citation type="submission" date="2013-04" db="EMBL/GenBank/DDBJ databases">
        <title>The Genome Sequence of Fonticula alba ATCC 38817.</title>
        <authorList>
            <consortium name="The Broad Institute Genomics Platform"/>
            <person name="Russ C."/>
            <person name="Cuomo C."/>
            <person name="Burger G."/>
            <person name="Gray M.W."/>
            <person name="Holland P.W.H."/>
            <person name="King N."/>
            <person name="Lang F.B.F."/>
            <person name="Roger A.J."/>
            <person name="Ruiz-Trillo I."/>
            <person name="Brown M."/>
            <person name="Walker B."/>
            <person name="Young S."/>
            <person name="Zeng Q."/>
            <person name="Gargeya S."/>
            <person name="Fitzgerald M."/>
            <person name="Haas B."/>
            <person name="Abouelleil A."/>
            <person name="Allen A.W."/>
            <person name="Alvarado L."/>
            <person name="Arachchi H.M."/>
            <person name="Berlin A.M."/>
            <person name="Chapman S.B."/>
            <person name="Gainer-Dewar J."/>
            <person name="Goldberg J."/>
            <person name="Griggs A."/>
            <person name="Gujja S."/>
            <person name="Hansen M."/>
            <person name="Howarth C."/>
            <person name="Imamovic A."/>
            <person name="Ireland A."/>
            <person name="Larimer J."/>
            <person name="McCowan C."/>
            <person name="Murphy C."/>
            <person name="Pearson M."/>
            <person name="Poon T.W."/>
            <person name="Priest M."/>
            <person name="Roberts A."/>
            <person name="Saif S."/>
            <person name="Shea T."/>
            <person name="Sisk P."/>
            <person name="Sykes S."/>
            <person name="Wortman J."/>
            <person name="Nusbaum C."/>
            <person name="Birren B."/>
        </authorList>
    </citation>
    <scope>NUCLEOTIDE SEQUENCE [LARGE SCALE GENOMIC DNA]</scope>
    <source>
        <strain evidence="13">ATCC 38817</strain>
    </source>
</reference>
<dbReference type="FunFam" id="3.40.50.150:FF:000004">
    <property type="entry name" value="AdoMet-dependent rRNA methyltransferase SPB1"/>
    <property type="match status" value="1"/>
</dbReference>
<feature type="domain" description="DUF3381" evidence="12">
    <location>
        <begin position="237"/>
        <end position="388"/>
    </location>
</feature>
<dbReference type="InterPro" id="IPR050082">
    <property type="entry name" value="RNA_methyltr_RlmE"/>
</dbReference>
<protein>
    <recommendedName>
        <fullName evidence="8">Putative rRNA methyltransferase</fullName>
        <ecNumber evidence="8">2.1.1.-</ecNumber>
    </recommendedName>
    <alternativeName>
        <fullName evidence="8">2'-O-ribose RNA methyltransferase SPB1 homolog</fullName>
    </alternativeName>
</protein>
<dbReference type="PANTHER" id="PTHR10920">
    <property type="entry name" value="RIBOSOMAL RNA METHYLTRANSFERASE"/>
    <property type="match status" value="1"/>
</dbReference>
<evidence type="ECO:0000256" key="8">
    <source>
        <dbReference type="HAMAP-Rule" id="MF_03163"/>
    </source>
</evidence>
<feature type="compositionally biased region" description="Acidic residues" evidence="9">
    <location>
        <begin position="684"/>
        <end position="715"/>
    </location>
</feature>
<dbReference type="InterPro" id="IPR015507">
    <property type="entry name" value="rRNA-MeTfrase_E"/>
</dbReference>
<feature type="domain" description="Ribosomal RNA methyltransferase SPB1-like C-terminal" evidence="11">
    <location>
        <begin position="709"/>
        <end position="910"/>
    </location>
</feature>
<dbReference type="InterPro" id="IPR012920">
    <property type="entry name" value="rRNA_MeTfrase_SPB1-like_C"/>
</dbReference>
<feature type="compositionally biased region" description="Basic and acidic residues" evidence="9">
    <location>
        <begin position="672"/>
        <end position="683"/>
    </location>
</feature>
<dbReference type="eggNOG" id="KOG1098">
    <property type="taxonomic scope" value="Eukaryota"/>
</dbReference>
<evidence type="ECO:0000256" key="5">
    <source>
        <dbReference type="ARBA" id="ARBA00022679"/>
    </source>
</evidence>
<keyword evidence="6 8" id="KW-0949">S-adenosyl-L-methionine</keyword>
<proteinExistence type="inferred from homology"/>
<dbReference type="InterPro" id="IPR029063">
    <property type="entry name" value="SAM-dependent_MTases_sf"/>
</dbReference>
<feature type="region of interest" description="Disordered" evidence="9">
    <location>
        <begin position="634"/>
        <end position="734"/>
    </location>
</feature>
<feature type="binding site" evidence="8">
    <location>
        <position position="118"/>
    </location>
    <ligand>
        <name>S-adenosyl-L-methionine</name>
        <dbReference type="ChEBI" id="CHEBI:59789"/>
    </ligand>
</feature>
<evidence type="ECO:0000256" key="9">
    <source>
        <dbReference type="SAM" id="MobiDB-lite"/>
    </source>
</evidence>
<dbReference type="HAMAP" id="MF_01547">
    <property type="entry name" value="RNA_methyltr_E"/>
    <property type="match status" value="1"/>
</dbReference>
<evidence type="ECO:0000259" key="12">
    <source>
        <dbReference type="Pfam" id="PF11861"/>
    </source>
</evidence>
<dbReference type="HAMAP" id="MF_03163">
    <property type="entry name" value="RNA_methyltr_E_SPB1"/>
    <property type="match status" value="1"/>
</dbReference>
<dbReference type="GO" id="GO:0000466">
    <property type="term" value="P:maturation of 5.8S rRNA from tricistronic rRNA transcript (SSU-rRNA, 5.8S rRNA, LSU-rRNA)"/>
    <property type="evidence" value="ECO:0007669"/>
    <property type="project" value="TreeGrafter"/>
</dbReference>
<evidence type="ECO:0000256" key="2">
    <source>
        <dbReference type="ARBA" id="ARBA00022517"/>
    </source>
</evidence>
<dbReference type="GO" id="GO:0000463">
    <property type="term" value="P:maturation of LSU-rRNA from tricistronic rRNA transcript (SSU-rRNA, 5.8S rRNA, LSU-rRNA)"/>
    <property type="evidence" value="ECO:0007669"/>
    <property type="project" value="TreeGrafter"/>
</dbReference>
<dbReference type="GO" id="GO:0030687">
    <property type="term" value="C:preribosome, large subunit precursor"/>
    <property type="evidence" value="ECO:0007669"/>
    <property type="project" value="TreeGrafter"/>
</dbReference>
<organism evidence="13">
    <name type="scientific">Fonticula alba</name>
    <name type="common">Slime mold</name>
    <dbReference type="NCBI Taxonomy" id="691883"/>
    <lineage>
        <taxon>Eukaryota</taxon>
        <taxon>Rotosphaerida</taxon>
        <taxon>Fonticulaceae</taxon>
        <taxon>Fonticula</taxon>
    </lineage>
</organism>
<dbReference type="OrthoDB" id="1287559at2759"/>
<keyword evidence="7 8" id="KW-0539">Nucleus</keyword>
<dbReference type="GeneID" id="20528319"/>
<comment type="similarity">
    <text evidence="8">Belongs to the class I-like SAM-binding methyltransferase superfamily. RNA methyltransferase RlmE family. SPB1 subfamily.</text>
</comment>
<dbReference type="GO" id="GO:0008650">
    <property type="term" value="F:rRNA (uridine-2'-O-)-methyltransferase activity"/>
    <property type="evidence" value="ECO:0007669"/>
    <property type="project" value="TreeGrafter"/>
</dbReference>
<keyword evidence="2 8" id="KW-0690">Ribosome biogenesis</keyword>
<feature type="binding site" evidence="8">
    <location>
        <position position="76"/>
    </location>
    <ligand>
        <name>S-adenosyl-L-methionine</name>
        <dbReference type="ChEBI" id="CHEBI:59789"/>
    </ligand>
</feature>
<evidence type="ECO:0000259" key="11">
    <source>
        <dbReference type="Pfam" id="PF07780"/>
    </source>
</evidence>
<sequence length="915" mass="102754">MVRDKKSSKGRLDKFYRLAKEQGYRARSAFKLVQLNKKYNFLARTRVLIDLCAAPGGWLQVAAKSMPMSSLIIGVDLEPIKPVASNVITMVNDITTEKCRQDLRGHLHTRKADVVLHDGAPNMGQAWEQDAYTQADLVLKSLRLATEFLVENGVFVTKVFRSKDYNKLLFVFNQLFRRVEVTKPTSSRNVSAEIFVVCIGYLDPKNLDPKLLDSKYVFSEVDDGAKSLTVRDLMKPSRKRHRDGYEDGNVTLFKTTTAADFIEAENPANVLGTYNALTFEDDKSKSFLEGITGTLLTDIVESCKDLKILGPRDFARLLRWRTNIHRERERVAREAAAAEKAAQEPEGVVEITEENLDEELAKVEASVQAADKRRRKQLRLLRVKLQSRIRQLAMQSETGEAMDETLFSLRELSKKYSDLAAHFAEGGEGIVLKSSQHGEDLFLGSDAEEELEEDDDDGEVDASDIDGSDAEAAGPDSDTEEAHANYYGEHTDKDTYLAMIESNMHDDYISYLESRNKTALLRKMAKIEASKKRSRDPAQQEEDADSDEDPVHRATRHRHQATGDHDEGDMDAGASEALPPSQRASIWFSNPLFKNVLGDTVTSAQLDIADEDDSSEIADEIEAIQKMKREYTKAKGRAALAAGSGAGSRKVVGRIVDDDSDDESDHADSEEDAHSSGDEGAHDYDDDEDLSDMDSDDLADLEEGLGSDAEDEDGFEIDRQDDTSGDFSAMKKRALDPAQITLASRLRSKIHREAEIDASYNRYAFDDDSARGELPSWFADDEGRHNRPEMPITKEAVALHREQQRAVDARPIKKILEAQGRKKVRATRRAERIRQKAEAIINEGDLSEKAKHKQILGLYRAKIKKKEEVTYVPAIGSNKGIRTRPRGVTGRYKLVDTRMKKDMRARKARERRARK</sequence>
<feature type="domain" description="Ribosomal RNA methyltransferase FtsJ" evidence="10">
    <location>
        <begin position="24"/>
        <end position="201"/>
    </location>
</feature>
<dbReference type="InterPro" id="IPR024576">
    <property type="entry name" value="rRNA_MeTfrase_Spb1_DUF3381"/>
</dbReference>
<dbReference type="Pfam" id="PF01728">
    <property type="entry name" value="FtsJ"/>
    <property type="match status" value="1"/>
</dbReference>
<evidence type="ECO:0000313" key="14">
    <source>
        <dbReference type="Proteomes" id="UP000030693"/>
    </source>
</evidence>
<dbReference type="Pfam" id="PF11861">
    <property type="entry name" value="DUF3381"/>
    <property type="match status" value="1"/>
</dbReference>
<dbReference type="Gene3D" id="3.40.50.150">
    <property type="entry name" value="Vaccinia Virus protein VP39"/>
    <property type="match status" value="1"/>
</dbReference>
<feature type="binding site" evidence="8">
    <location>
        <position position="93"/>
    </location>
    <ligand>
        <name>S-adenosyl-L-methionine</name>
        <dbReference type="ChEBI" id="CHEBI:59789"/>
    </ligand>
</feature>
<dbReference type="InterPro" id="IPR028589">
    <property type="entry name" value="SPB1-like"/>
</dbReference>
<comment type="subcellular location">
    <subcellularLocation>
        <location evidence="1 8">Nucleus</location>
        <location evidence="1 8">Nucleolus</location>
    </subcellularLocation>
</comment>
<keyword evidence="14" id="KW-1185">Reference proteome</keyword>
<dbReference type="PANTHER" id="PTHR10920:SF13">
    <property type="entry name" value="PRE-RRNA 2'-O-RIBOSE RNA METHYLTRANSFERASE FTSJ3"/>
    <property type="match status" value="1"/>
</dbReference>
<feature type="compositionally biased region" description="Acidic residues" evidence="9">
    <location>
        <begin position="539"/>
        <end position="548"/>
    </location>
</feature>
<feature type="region of interest" description="Disordered" evidence="9">
    <location>
        <begin position="447"/>
        <end position="481"/>
    </location>
</feature>
<keyword evidence="5 8" id="KW-0808">Transferase</keyword>
<feature type="region of interest" description="Disordered" evidence="9">
    <location>
        <begin position="527"/>
        <end position="578"/>
    </location>
</feature>
<evidence type="ECO:0000256" key="7">
    <source>
        <dbReference type="ARBA" id="ARBA00023242"/>
    </source>
</evidence>
<feature type="compositionally biased region" description="Low complexity" evidence="9">
    <location>
        <begin position="637"/>
        <end position="650"/>
    </location>
</feature>
<feature type="active site" description="Proton acceptor" evidence="8">
    <location>
        <position position="158"/>
    </location>
</feature>
<dbReference type="AlphaFoldDB" id="A0A058Z887"/>
<evidence type="ECO:0000259" key="10">
    <source>
        <dbReference type="Pfam" id="PF01728"/>
    </source>
</evidence>
<evidence type="ECO:0000256" key="6">
    <source>
        <dbReference type="ARBA" id="ARBA00022691"/>
    </source>
</evidence>